<dbReference type="InterPro" id="IPR018108">
    <property type="entry name" value="MCP_transmembrane"/>
</dbReference>
<reference evidence="10" key="1">
    <citation type="journal article" date="2023" name="Mol. Biol. Evol.">
        <title>Third-Generation Sequencing Reveals the Adaptive Role of the Epigenome in Three Deep-Sea Polychaetes.</title>
        <authorList>
            <person name="Perez M."/>
            <person name="Aroh O."/>
            <person name="Sun Y."/>
            <person name="Lan Y."/>
            <person name="Juniper S.K."/>
            <person name="Young C.R."/>
            <person name="Angers B."/>
            <person name="Qian P.Y."/>
        </authorList>
    </citation>
    <scope>NUCLEOTIDE SEQUENCE</scope>
    <source>
        <strain evidence="10">R07B-5</strain>
    </source>
</reference>
<dbReference type="AlphaFoldDB" id="A0AAD9N658"/>
<comment type="similarity">
    <text evidence="2 9">Belongs to the mitochondrial carrier (TC 2.A.29) family.</text>
</comment>
<sequence>MSAINNSANMDAAKAHGVKLGNKVGVSTNQKRDGIMYTYILSCCAATVAESVTYPLDLTKTRLQIQGEGGSLLAKKPHQLQYRGMVGTAYGIVYTGCRIGLYEWIRENGVWMVVFLHNELTLFRKALLSGLVAGGIAQFVASPTDLVKIHMQMEGRLRLEGHPPRVKNTWHAFSRIFHEGGIRALWKGWVPNVQRAALVNLGGVITELTTYDTVKHHILLYTKLEDTPLTHALSRHHHKSPHINIVVFSVSSGLVAATVGTPADVIKTRFMNQAVKDGKGVLYKSSLDCLVKTVSHEGMFALYKGFLPTWARMAPWSFTFWLTYEQIRRLAGTSSF</sequence>
<dbReference type="Pfam" id="PF00153">
    <property type="entry name" value="Mito_carr"/>
    <property type="match status" value="3"/>
</dbReference>
<comment type="caution">
    <text evidence="10">The sequence shown here is derived from an EMBL/GenBank/DDBJ whole genome shotgun (WGS) entry which is preliminary data.</text>
</comment>
<dbReference type="Gene3D" id="1.50.40.10">
    <property type="entry name" value="Mitochondrial carrier domain"/>
    <property type="match status" value="1"/>
</dbReference>
<comment type="subcellular location">
    <subcellularLocation>
        <location evidence="1">Membrane</location>
        <topology evidence="1">Multi-pass membrane protein</topology>
    </subcellularLocation>
</comment>
<evidence type="ECO:0008006" key="12">
    <source>
        <dbReference type="Google" id="ProtNLM"/>
    </source>
</evidence>
<dbReference type="InterPro" id="IPR050391">
    <property type="entry name" value="Mito_Metabolite_Transporter"/>
</dbReference>
<keyword evidence="5" id="KW-0677">Repeat</keyword>
<evidence type="ECO:0000256" key="6">
    <source>
        <dbReference type="ARBA" id="ARBA00022989"/>
    </source>
</evidence>
<dbReference type="EMBL" id="JAODUO010001969">
    <property type="protein sequence ID" value="KAK2156461.1"/>
    <property type="molecule type" value="Genomic_DNA"/>
</dbReference>
<keyword evidence="6" id="KW-1133">Transmembrane helix</keyword>
<dbReference type="PROSITE" id="PS50920">
    <property type="entry name" value="SOLCAR"/>
    <property type="match status" value="3"/>
</dbReference>
<keyword evidence="3 9" id="KW-0813">Transport</keyword>
<evidence type="ECO:0000256" key="9">
    <source>
        <dbReference type="RuleBase" id="RU000488"/>
    </source>
</evidence>
<evidence type="ECO:0000256" key="1">
    <source>
        <dbReference type="ARBA" id="ARBA00004141"/>
    </source>
</evidence>
<organism evidence="10 11">
    <name type="scientific">Ridgeia piscesae</name>
    <name type="common">Tubeworm</name>
    <dbReference type="NCBI Taxonomy" id="27915"/>
    <lineage>
        <taxon>Eukaryota</taxon>
        <taxon>Metazoa</taxon>
        <taxon>Spiralia</taxon>
        <taxon>Lophotrochozoa</taxon>
        <taxon>Annelida</taxon>
        <taxon>Polychaeta</taxon>
        <taxon>Sedentaria</taxon>
        <taxon>Canalipalpata</taxon>
        <taxon>Sabellida</taxon>
        <taxon>Siboglinidae</taxon>
        <taxon>Ridgeia</taxon>
    </lineage>
</organism>
<feature type="repeat" description="Solcar" evidence="8">
    <location>
        <begin position="33"/>
        <end position="108"/>
    </location>
</feature>
<dbReference type="Proteomes" id="UP001209878">
    <property type="component" value="Unassembled WGS sequence"/>
</dbReference>
<protein>
    <recommendedName>
        <fullName evidence="12">Mitochondrial uncoupling protein</fullName>
    </recommendedName>
</protein>
<feature type="repeat" description="Solcar" evidence="8">
    <location>
        <begin position="121"/>
        <end position="217"/>
    </location>
</feature>
<keyword evidence="4 8" id="KW-0812">Transmembrane</keyword>
<evidence type="ECO:0000256" key="5">
    <source>
        <dbReference type="ARBA" id="ARBA00022737"/>
    </source>
</evidence>
<name>A0AAD9N658_RIDPI</name>
<evidence type="ECO:0000256" key="3">
    <source>
        <dbReference type="ARBA" id="ARBA00022448"/>
    </source>
</evidence>
<feature type="repeat" description="Solcar" evidence="8">
    <location>
        <begin position="240"/>
        <end position="330"/>
    </location>
</feature>
<evidence type="ECO:0000256" key="4">
    <source>
        <dbReference type="ARBA" id="ARBA00022692"/>
    </source>
</evidence>
<dbReference type="PANTHER" id="PTHR45618">
    <property type="entry name" value="MITOCHONDRIAL DICARBOXYLATE CARRIER-RELATED"/>
    <property type="match status" value="1"/>
</dbReference>
<dbReference type="InterPro" id="IPR023395">
    <property type="entry name" value="MCP_dom_sf"/>
</dbReference>
<accession>A0AAD9N658</accession>
<evidence type="ECO:0000256" key="8">
    <source>
        <dbReference type="PROSITE-ProRule" id="PRU00282"/>
    </source>
</evidence>
<evidence type="ECO:0000313" key="10">
    <source>
        <dbReference type="EMBL" id="KAK2156461.1"/>
    </source>
</evidence>
<dbReference type="GO" id="GO:0016020">
    <property type="term" value="C:membrane"/>
    <property type="evidence" value="ECO:0007669"/>
    <property type="project" value="UniProtKB-SubCell"/>
</dbReference>
<proteinExistence type="inferred from homology"/>
<evidence type="ECO:0000256" key="7">
    <source>
        <dbReference type="ARBA" id="ARBA00023136"/>
    </source>
</evidence>
<dbReference type="SUPFAM" id="SSF103506">
    <property type="entry name" value="Mitochondrial carrier"/>
    <property type="match status" value="1"/>
</dbReference>
<gene>
    <name evidence="10" type="ORF">NP493_1971g00000</name>
</gene>
<keyword evidence="7 8" id="KW-0472">Membrane</keyword>
<evidence type="ECO:0000313" key="11">
    <source>
        <dbReference type="Proteomes" id="UP001209878"/>
    </source>
</evidence>
<keyword evidence="11" id="KW-1185">Reference proteome</keyword>
<evidence type="ECO:0000256" key="2">
    <source>
        <dbReference type="ARBA" id="ARBA00006375"/>
    </source>
</evidence>